<dbReference type="Proteomes" id="UP000796880">
    <property type="component" value="Unassembled WGS sequence"/>
</dbReference>
<name>A0A8K0MIJ0_9ROSA</name>
<comment type="caution">
    <text evidence="1">The sequence shown here is derived from an EMBL/GenBank/DDBJ whole genome shotgun (WGS) entry which is preliminary data.</text>
</comment>
<protein>
    <submittedName>
        <fullName evidence="1">Uncharacterized protein</fullName>
    </submittedName>
</protein>
<dbReference type="OrthoDB" id="1385425at2759"/>
<sequence>MEENDHVIDEVEAWMTKEIERLGLLSSHCCIYRVPDRLRNAKETEYTPKVVSIGPLHHGKEGLKPMEEHKKRYLQAFLLRTNISLKDCVKIVKEREERLRGCYDQTIELSSKEFVKIFVLDTIFIIEVLVRFHFPQFLHEGDRLFNRPWMLWDIVPDLLLLENQLPFFIIEELLIPTKLQSLLDMVKGSQSSTSSID</sequence>
<dbReference type="PANTHER" id="PTHR31170">
    <property type="entry name" value="BNAC04G53230D PROTEIN"/>
    <property type="match status" value="1"/>
</dbReference>
<dbReference type="AlphaFoldDB" id="A0A8K0MIJ0"/>
<proteinExistence type="predicted"/>
<accession>A0A8K0MIJ0</accession>
<evidence type="ECO:0000313" key="1">
    <source>
        <dbReference type="EMBL" id="KAF3447142.1"/>
    </source>
</evidence>
<organism evidence="1 2">
    <name type="scientific">Rhamnella rubrinervis</name>
    <dbReference type="NCBI Taxonomy" id="2594499"/>
    <lineage>
        <taxon>Eukaryota</taxon>
        <taxon>Viridiplantae</taxon>
        <taxon>Streptophyta</taxon>
        <taxon>Embryophyta</taxon>
        <taxon>Tracheophyta</taxon>
        <taxon>Spermatophyta</taxon>
        <taxon>Magnoliopsida</taxon>
        <taxon>eudicotyledons</taxon>
        <taxon>Gunneridae</taxon>
        <taxon>Pentapetalae</taxon>
        <taxon>rosids</taxon>
        <taxon>fabids</taxon>
        <taxon>Rosales</taxon>
        <taxon>Rhamnaceae</taxon>
        <taxon>rhamnoid group</taxon>
        <taxon>Rhamneae</taxon>
        <taxon>Rhamnella</taxon>
    </lineage>
</organism>
<dbReference type="InterPro" id="IPR004158">
    <property type="entry name" value="DUF247_pln"/>
</dbReference>
<keyword evidence="2" id="KW-1185">Reference proteome</keyword>
<reference evidence="1" key="1">
    <citation type="submission" date="2020-03" db="EMBL/GenBank/DDBJ databases">
        <title>A high-quality chromosome-level genome assembly of a woody plant with both climbing and erect habits, Rhamnella rubrinervis.</title>
        <authorList>
            <person name="Lu Z."/>
            <person name="Yang Y."/>
            <person name="Zhu X."/>
            <person name="Sun Y."/>
        </authorList>
    </citation>
    <scope>NUCLEOTIDE SEQUENCE</scope>
    <source>
        <strain evidence="1">BYM</strain>
        <tissue evidence="1">Leaf</tissue>
    </source>
</reference>
<dbReference type="PANTHER" id="PTHR31170:SF25">
    <property type="entry name" value="BNAA09G04570D PROTEIN"/>
    <property type="match status" value="1"/>
</dbReference>
<evidence type="ECO:0000313" key="2">
    <source>
        <dbReference type="Proteomes" id="UP000796880"/>
    </source>
</evidence>
<gene>
    <name evidence="1" type="ORF">FNV43_RR12322</name>
</gene>
<dbReference type="EMBL" id="VOIH02000005">
    <property type="protein sequence ID" value="KAF3447142.1"/>
    <property type="molecule type" value="Genomic_DNA"/>
</dbReference>
<dbReference type="Pfam" id="PF03140">
    <property type="entry name" value="DUF247"/>
    <property type="match status" value="1"/>
</dbReference>